<dbReference type="Pfam" id="PF00952">
    <property type="entry name" value="Bunya_nucleocap"/>
    <property type="match status" value="1"/>
</dbReference>
<dbReference type="InterPro" id="IPR043012">
    <property type="entry name" value="Bunya_nucleocap_N"/>
</dbReference>
<evidence type="ECO:0000256" key="5">
    <source>
        <dbReference type="ARBA" id="ARBA00022884"/>
    </source>
</evidence>
<dbReference type="InterPro" id="IPR001784">
    <property type="entry name" value="Bunya_nucleocap"/>
</dbReference>
<dbReference type="GO" id="GO:1990904">
    <property type="term" value="C:ribonucleoprotein complex"/>
    <property type="evidence" value="ECO:0007669"/>
    <property type="project" value="UniProtKB-KW"/>
</dbReference>
<organism evidence="9 10">
    <name type="scientific">Boraceia virus</name>
    <dbReference type="NCBI Taxonomy" id="611708"/>
    <lineage>
        <taxon>Viruses</taxon>
        <taxon>Riboviria</taxon>
        <taxon>Orthornavirae</taxon>
        <taxon>Negarnaviricota</taxon>
        <taxon>Polyploviricotina</taxon>
        <taxon>Bunyaviricetes</taxon>
        <taxon>Elliovirales</taxon>
        <taxon>Peribunyaviridae</taxon>
        <taxon>Orthobunyavirus</taxon>
        <taxon>Orthobunyavirus boraceiaense</taxon>
        <taxon>Orthobunyavirus cuchillaense</taxon>
    </lineage>
</organism>
<evidence type="ECO:0000256" key="6">
    <source>
        <dbReference type="ARBA" id="ARBA00023086"/>
    </source>
</evidence>
<dbReference type="Gene3D" id="1.20.142.20">
    <property type="match status" value="1"/>
</dbReference>
<evidence type="ECO:0000256" key="2">
    <source>
        <dbReference type="ARBA" id="ARBA00006516"/>
    </source>
</evidence>
<proteinExistence type="inferred from homology"/>
<reference evidence="9" key="1">
    <citation type="submission" date="2019-05" db="EMBL/GenBank/DDBJ databases">
        <title>Genomic Characterization of 104 Bunyaviruses in the Families Peribunyaviridae, Nairoviridae, and Phenuiviridae.</title>
        <authorList>
            <person name="Kapuscinski M."/>
            <person name="Bergren N."/>
            <person name="Russell B."/>
            <person name="Lee J."/>
            <person name="Borland E."/>
            <person name="King D."/>
            <person name="Burkhalter K."/>
            <person name="Stenglein M."/>
            <person name="Kading R."/>
        </authorList>
    </citation>
    <scope>NUCLEOTIDE SEQUENCE</scope>
    <source>
        <strain evidence="9">SPAr 395</strain>
    </source>
</reference>
<dbReference type="EMBL" id="MK896609">
    <property type="protein sequence ID" value="QLA46986.1"/>
    <property type="molecule type" value="Viral_cRNA"/>
</dbReference>
<dbReference type="Gene3D" id="1.10.472.180">
    <property type="entry name" value="Bunyavirus nucleocapsid (N) protein, C-terminal domain"/>
    <property type="match status" value="1"/>
</dbReference>
<dbReference type="RefSeq" id="YP_010840711.1">
    <property type="nucleotide sequence ID" value="NC_078955.1"/>
</dbReference>
<keyword evidence="10" id="KW-1185">Reference proteome</keyword>
<dbReference type="InterPro" id="IPR043011">
    <property type="entry name" value="Bunya_nucleocap_C"/>
</dbReference>
<evidence type="ECO:0000256" key="1">
    <source>
        <dbReference type="ARBA" id="ARBA00004328"/>
    </source>
</evidence>
<evidence type="ECO:0000256" key="4">
    <source>
        <dbReference type="ARBA" id="ARBA00022844"/>
    </source>
</evidence>
<evidence type="ECO:0000256" key="7">
    <source>
        <dbReference type="ARBA" id="ARBA00023274"/>
    </source>
</evidence>
<dbReference type="GO" id="GO:0003723">
    <property type="term" value="F:RNA binding"/>
    <property type="evidence" value="ECO:0007669"/>
    <property type="project" value="UniProtKB-KW"/>
</dbReference>
<protein>
    <recommendedName>
        <fullName evidence="3">Nucleoprotein</fullName>
    </recommendedName>
    <alternativeName>
        <fullName evidence="8">Nucleocapsid protein</fullName>
    </alternativeName>
</protein>
<dbReference type="Proteomes" id="UP001156965">
    <property type="component" value="Genome"/>
</dbReference>
<keyword evidence="5" id="KW-0694">RNA-binding</keyword>
<evidence type="ECO:0000256" key="3">
    <source>
        <dbReference type="ARBA" id="ARBA00014389"/>
    </source>
</evidence>
<dbReference type="GO" id="GO:0019013">
    <property type="term" value="C:viral nucleocapsid"/>
    <property type="evidence" value="ECO:0007669"/>
    <property type="project" value="UniProtKB-KW"/>
</dbReference>
<name>A0A7D9MVQ6_9VIRU</name>
<keyword evidence="6" id="KW-0543">Viral nucleoprotein</keyword>
<evidence type="ECO:0000313" key="10">
    <source>
        <dbReference type="Proteomes" id="UP001156965"/>
    </source>
</evidence>
<keyword evidence="7" id="KW-0687">Ribonucleoprotein</keyword>
<dbReference type="GeneID" id="80554272"/>
<accession>A0A7D9MVQ6</accession>
<comment type="similarity">
    <text evidence="2">Belongs to the orthobunyavirus nucleocapsid protein family.</text>
</comment>
<dbReference type="KEGG" id="vg:80554272"/>
<evidence type="ECO:0000313" key="9">
    <source>
        <dbReference type="EMBL" id="QLA46986.1"/>
    </source>
</evidence>
<comment type="subcellular location">
    <subcellularLocation>
        <location evidence="1">Virion</location>
    </subcellularLocation>
</comment>
<evidence type="ECO:0000256" key="8">
    <source>
        <dbReference type="ARBA" id="ARBA00033344"/>
    </source>
</evidence>
<sequence length="247" mass="27405">MSSTVDFAFEDTGNVTQSDFVPDVGYTTFCIGRSNQLSLENIKIFFVNAGKLKMQMKSSLKPRIKAKFGTLEIEMVNTLNKALGQISLQPTDLTLHRASAFLARRALEMYHGGAADFQAAMRDQFVMPLAEVSGVQFKPEVPPELYIGFAPGAEFFMKLFKCYPLAIAVVRVKKGQMQPEFLAKCLRQRFGGAPPAEWMTTNAPAIKIATAMVEKFPMMRTASRPHVEKLLSELGLSTPTIQRALTK</sequence>
<keyword evidence="4" id="KW-0946">Virion</keyword>